<organism evidence="1 2">
    <name type="scientific">Mucilaginibacter terrae</name>
    <dbReference type="NCBI Taxonomy" id="1955052"/>
    <lineage>
        <taxon>Bacteria</taxon>
        <taxon>Pseudomonadati</taxon>
        <taxon>Bacteroidota</taxon>
        <taxon>Sphingobacteriia</taxon>
        <taxon>Sphingobacteriales</taxon>
        <taxon>Sphingobacteriaceae</taxon>
        <taxon>Mucilaginibacter</taxon>
    </lineage>
</organism>
<evidence type="ECO:0000313" key="2">
    <source>
        <dbReference type="Proteomes" id="UP001258315"/>
    </source>
</evidence>
<name>A0ABU3H1B7_9SPHI</name>
<protein>
    <recommendedName>
        <fullName evidence="3">DUF2750 domain-containing protein</fullName>
    </recommendedName>
</protein>
<dbReference type="Proteomes" id="UP001258315">
    <property type="component" value="Unassembled WGS sequence"/>
</dbReference>
<reference evidence="2" key="1">
    <citation type="submission" date="2023-07" db="EMBL/GenBank/DDBJ databases">
        <title>Functional and genomic diversity of the sorghum phyllosphere microbiome.</title>
        <authorList>
            <person name="Shade A."/>
        </authorList>
    </citation>
    <scope>NUCLEOTIDE SEQUENCE [LARGE SCALE GENOMIC DNA]</scope>
    <source>
        <strain evidence="2">SORGH_AS_0422</strain>
    </source>
</reference>
<keyword evidence="2" id="KW-1185">Reference proteome</keyword>
<comment type="caution">
    <text evidence="1">The sequence shown here is derived from an EMBL/GenBank/DDBJ whole genome shotgun (WGS) entry which is preliminary data.</text>
</comment>
<evidence type="ECO:0008006" key="3">
    <source>
        <dbReference type="Google" id="ProtNLM"/>
    </source>
</evidence>
<proteinExistence type="predicted"/>
<dbReference type="RefSeq" id="WP_311952328.1">
    <property type="nucleotide sequence ID" value="NZ_JAVLVU010000001.1"/>
</dbReference>
<dbReference type="EMBL" id="JAVLVU010000001">
    <property type="protein sequence ID" value="MDT3404720.1"/>
    <property type="molecule type" value="Genomic_DNA"/>
</dbReference>
<evidence type="ECO:0000313" key="1">
    <source>
        <dbReference type="EMBL" id="MDT3404720.1"/>
    </source>
</evidence>
<sequence>MIRNITQDIRNAIATEVLWGLNDIYEFAEVAELFNFKITYWDEGENWAYIEYNDVSLGYIWRKHPLMFLSASHKNELKKLLTEFNYVIDIFVDDFGGEDLIIDFDQQIMERLSGELPYDVPVSVSDIWSYSVTW</sequence>
<gene>
    <name evidence="1" type="ORF">QE417_003792</name>
</gene>
<accession>A0ABU3H1B7</accession>